<protein>
    <recommendedName>
        <fullName evidence="3">Tyrosine kinase G-rich domain-containing protein</fullName>
    </recommendedName>
</protein>
<dbReference type="PANTHER" id="PTHR32309">
    <property type="entry name" value="TYROSINE-PROTEIN KINASE"/>
    <property type="match status" value="1"/>
</dbReference>
<dbReference type="EMBL" id="UINC01027323">
    <property type="protein sequence ID" value="SVB06372.1"/>
    <property type="molecule type" value="Genomic_DNA"/>
</dbReference>
<feature type="non-terminal residue" evidence="2">
    <location>
        <position position="1"/>
    </location>
</feature>
<keyword evidence="1" id="KW-0812">Transmembrane</keyword>
<name>A0A382AZB4_9ZZZZ</name>
<organism evidence="2">
    <name type="scientific">marine metagenome</name>
    <dbReference type="NCBI Taxonomy" id="408172"/>
    <lineage>
        <taxon>unclassified sequences</taxon>
        <taxon>metagenomes</taxon>
        <taxon>ecological metagenomes</taxon>
    </lineage>
</organism>
<reference evidence="2" key="1">
    <citation type="submission" date="2018-05" db="EMBL/GenBank/DDBJ databases">
        <authorList>
            <person name="Lanie J.A."/>
            <person name="Ng W.-L."/>
            <person name="Kazmierczak K.M."/>
            <person name="Andrzejewski T.M."/>
            <person name="Davidsen T.M."/>
            <person name="Wayne K.J."/>
            <person name="Tettelin H."/>
            <person name="Glass J.I."/>
            <person name="Rusch D."/>
            <person name="Podicherti R."/>
            <person name="Tsui H.-C.T."/>
            <person name="Winkler M.E."/>
        </authorList>
    </citation>
    <scope>NUCLEOTIDE SEQUENCE</scope>
</reference>
<evidence type="ECO:0008006" key="3">
    <source>
        <dbReference type="Google" id="ProtNLM"/>
    </source>
</evidence>
<sequence>ERSGLLELRTERDSEVRALDRSIEFLRTELEQTVKAHQMSLRDRLAELQLEMQEYRDALSTRPADEAANFSLSGEMERLTATFVSVQAQVVQARLSAIGQGRDLRQIDVAMPPRRPEFPNVPVNLLIGVLLGTFLGVLGALLRGAVTNRVFEGDQLRSITDLPVATTDAPSSLLLMGLEQVRSILILPLDEGVSAEKAARWLAEAIAVRSGRASLLDLANGAGLSTVPSPEHLKVIAAGPENAYHELVLEDGKTDGKRVVPHSWTHSVKDLEEREGPLVIAVSGIAAPMTHVLLDRERPVILSLESGTSTLSDVADATTRLEGLGVTVAGIVLTRA</sequence>
<dbReference type="AlphaFoldDB" id="A0A382AZB4"/>
<keyword evidence="1" id="KW-0472">Membrane</keyword>
<evidence type="ECO:0000313" key="2">
    <source>
        <dbReference type="EMBL" id="SVB06372.1"/>
    </source>
</evidence>
<proteinExistence type="predicted"/>
<dbReference type="PANTHER" id="PTHR32309:SF31">
    <property type="entry name" value="CAPSULAR EXOPOLYSACCHARIDE FAMILY"/>
    <property type="match status" value="1"/>
</dbReference>
<dbReference type="InterPro" id="IPR050445">
    <property type="entry name" value="Bact_polysacc_biosynth/exp"/>
</dbReference>
<accession>A0A382AZB4</accession>
<gene>
    <name evidence="2" type="ORF">METZ01_LOCUS159226</name>
</gene>
<feature type="transmembrane region" description="Helical" evidence="1">
    <location>
        <begin position="121"/>
        <end position="142"/>
    </location>
</feature>
<evidence type="ECO:0000256" key="1">
    <source>
        <dbReference type="SAM" id="Phobius"/>
    </source>
</evidence>
<keyword evidence="1" id="KW-1133">Transmembrane helix</keyword>